<accession>A0A7C4EHS3</accession>
<proteinExistence type="predicted"/>
<evidence type="ECO:0000313" key="1">
    <source>
        <dbReference type="EMBL" id="HGG92424.1"/>
    </source>
</evidence>
<dbReference type="EMBL" id="DSRP01000393">
    <property type="protein sequence ID" value="HGG92424.1"/>
    <property type="molecule type" value="Genomic_DNA"/>
</dbReference>
<name>A0A7C4EHS3_9BACT</name>
<dbReference type="AlphaFoldDB" id="A0A7C4EHS3"/>
<organism evidence="1">
    <name type="scientific">Fundidesulfovibrio putealis</name>
    <dbReference type="NCBI Taxonomy" id="270496"/>
    <lineage>
        <taxon>Bacteria</taxon>
        <taxon>Pseudomonadati</taxon>
        <taxon>Thermodesulfobacteriota</taxon>
        <taxon>Desulfovibrionia</taxon>
        <taxon>Desulfovibrionales</taxon>
        <taxon>Desulfovibrionaceae</taxon>
        <taxon>Fundidesulfovibrio</taxon>
    </lineage>
</organism>
<reference evidence="1" key="1">
    <citation type="journal article" date="2020" name="mSystems">
        <title>Genome- and Community-Level Interaction Insights into Carbon Utilization and Element Cycling Functions of Hydrothermarchaeota in Hydrothermal Sediment.</title>
        <authorList>
            <person name="Zhou Z."/>
            <person name="Liu Y."/>
            <person name="Xu W."/>
            <person name="Pan J."/>
            <person name="Luo Z.H."/>
            <person name="Li M."/>
        </authorList>
    </citation>
    <scope>NUCLEOTIDE SEQUENCE [LARGE SCALE GENOMIC DNA]</scope>
    <source>
        <strain evidence="1">SpSt-413</strain>
    </source>
</reference>
<sequence length="97" mass="10306">MQALAADYLEHFSVDFTDGVAVRLAGSAPEDLVELDRLIGDVFGPGNLVCVYEALCVAADSDLPHCADVDEKVCPLDIYFVVIDFLGARAFPANGGD</sequence>
<comment type="caution">
    <text evidence="1">The sequence shown here is derived from an EMBL/GenBank/DDBJ whole genome shotgun (WGS) entry which is preliminary data.</text>
</comment>
<gene>
    <name evidence="1" type="ORF">ENR59_05670</name>
</gene>
<protein>
    <submittedName>
        <fullName evidence="1">Uncharacterized protein</fullName>
    </submittedName>
</protein>